<dbReference type="GO" id="GO:0015035">
    <property type="term" value="F:protein-disulfide reductase activity"/>
    <property type="evidence" value="ECO:0007669"/>
    <property type="project" value="InterPro"/>
</dbReference>
<accession>A0A6J6CDT3</accession>
<keyword evidence="3" id="KW-1015">Disulfide bond</keyword>
<evidence type="ECO:0000256" key="4">
    <source>
        <dbReference type="ARBA" id="ARBA00023284"/>
    </source>
</evidence>
<evidence type="ECO:0000259" key="5">
    <source>
        <dbReference type="PROSITE" id="PS51352"/>
    </source>
</evidence>
<dbReference type="PROSITE" id="PS00194">
    <property type="entry name" value="THIOREDOXIN_1"/>
    <property type="match status" value="1"/>
</dbReference>
<dbReference type="InterPro" id="IPR013766">
    <property type="entry name" value="Thioredoxin_domain"/>
</dbReference>
<dbReference type="PIRSF" id="PIRSF000077">
    <property type="entry name" value="Thioredoxin"/>
    <property type="match status" value="1"/>
</dbReference>
<dbReference type="InterPro" id="IPR036249">
    <property type="entry name" value="Thioredoxin-like_sf"/>
</dbReference>
<dbReference type="AlphaFoldDB" id="A0A6J6CDT3"/>
<organism evidence="6">
    <name type="scientific">freshwater metagenome</name>
    <dbReference type="NCBI Taxonomy" id="449393"/>
    <lineage>
        <taxon>unclassified sequences</taxon>
        <taxon>metagenomes</taxon>
        <taxon>ecological metagenomes</taxon>
    </lineage>
</organism>
<dbReference type="PANTHER" id="PTHR45663">
    <property type="entry name" value="GEO12009P1"/>
    <property type="match status" value="1"/>
</dbReference>
<feature type="domain" description="Thioredoxin" evidence="5">
    <location>
        <begin position="1"/>
        <end position="112"/>
    </location>
</feature>
<name>A0A6J6CDT3_9ZZZZ</name>
<dbReference type="InterPro" id="IPR017937">
    <property type="entry name" value="Thioredoxin_CS"/>
</dbReference>
<protein>
    <submittedName>
        <fullName evidence="6">Unannotated protein</fullName>
    </submittedName>
</protein>
<dbReference type="InterPro" id="IPR005746">
    <property type="entry name" value="Thioredoxin"/>
</dbReference>
<reference evidence="6" key="1">
    <citation type="submission" date="2020-05" db="EMBL/GenBank/DDBJ databases">
        <authorList>
            <person name="Chiriac C."/>
            <person name="Salcher M."/>
            <person name="Ghai R."/>
            <person name="Kavagutti S V."/>
        </authorList>
    </citation>
    <scope>NUCLEOTIDE SEQUENCE</scope>
</reference>
<keyword evidence="1" id="KW-0813">Transport</keyword>
<dbReference type="CDD" id="cd02947">
    <property type="entry name" value="TRX_family"/>
    <property type="match status" value="1"/>
</dbReference>
<dbReference type="PROSITE" id="PS51352">
    <property type="entry name" value="THIOREDOXIN_2"/>
    <property type="match status" value="1"/>
</dbReference>
<evidence type="ECO:0000256" key="1">
    <source>
        <dbReference type="ARBA" id="ARBA00022448"/>
    </source>
</evidence>
<dbReference type="SUPFAM" id="SSF52833">
    <property type="entry name" value="Thioredoxin-like"/>
    <property type="match status" value="1"/>
</dbReference>
<dbReference type="GO" id="GO:0005829">
    <property type="term" value="C:cytosol"/>
    <property type="evidence" value="ECO:0007669"/>
    <property type="project" value="TreeGrafter"/>
</dbReference>
<evidence type="ECO:0000313" key="7">
    <source>
        <dbReference type="EMBL" id="CAB4641316.1"/>
    </source>
</evidence>
<dbReference type="GO" id="GO:0045454">
    <property type="term" value="P:cell redox homeostasis"/>
    <property type="evidence" value="ECO:0007669"/>
    <property type="project" value="TreeGrafter"/>
</dbReference>
<evidence type="ECO:0000256" key="2">
    <source>
        <dbReference type="ARBA" id="ARBA00022982"/>
    </source>
</evidence>
<proteinExistence type="predicted"/>
<keyword evidence="4" id="KW-0676">Redox-active center</keyword>
<gene>
    <name evidence="6" type="ORF">UFOPK1572_00061</name>
    <name evidence="7" type="ORF">UFOPK2169_00100</name>
</gene>
<keyword evidence="2" id="KW-0249">Electron transport</keyword>
<dbReference type="EMBL" id="CAEZTC010000004">
    <property type="protein sequence ID" value="CAB4549486.1"/>
    <property type="molecule type" value="Genomic_DNA"/>
</dbReference>
<dbReference type="Gene3D" id="3.40.30.10">
    <property type="entry name" value="Glutaredoxin"/>
    <property type="match status" value="1"/>
</dbReference>
<sequence>MAAGIITLTSSTFDETVNSSSTPILVDFWAEWCGPCKQIAPILEQIAAEMPSQITIAKLNVDDYGDIAGRFNVMSIPTMILFDNGDVKTRIVGAMPKGRMVQELTPFLPASS</sequence>
<dbReference type="EMBL" id="CAEZWE010000002">
    <property type="protein sequence ID" value="CAB4641316.1"/>
    <property type="molecule type" value="Genomic_DNA"/>
</dbReference>
<dbReference type="Pfam" id="PF00085">
    <property type="entry name" value="Thioredoxin"/>
    <property type="match status" value="1"/>
</dbReference>
<dbReference type="FunFam" id="3.40.30.10:FF:000001">
    <property type="entry name" value="Thioredoxin"/>
    <property type="match status" value="1"/>
</dbReference>
<dbReference type="PRINTS" id="PR00421">
    <property type="entry name" value="THIOREDOXIN"/>
</dbReference>
<evidence type="ECO:0000256" key="3">
    <source>
        <dbReference type="ARBA" id="ARBA00023157"/>
    </source>
</evidence>
<dbReference type="PANTHER" id="PTHR45663:SF11">
    <property type="entry name" value="GEO12009P1"/>
    <property type="match status" value="1"/>
</dbReference>
<evidence type="ECO:0000313" key="6">
    <source>
        <dbReference type="EMBL" id="CAB4549486.1"/>
    </source>
</evidence>
<dbReference type="NCBIfam" id="TIGR01068">
    <property type="entry name" value="thioredoxin"/>
    <property type="match status" value="1"/>
</dbReference>